<sequence length="211" mass="23197">MAAAPNLQDLFYYALAVSVHVLFPVPVHGPARRKNATTRRPTCAEQSKFEQRPPSTSMHPRVSTAHGEALAVGPGLGTSVKARHRPIWDNGNLRPALACCNLIMLNVEMEVPDAPSSLLAIFRLGHSSFDHWSRAADPAEPSRPKSRGFNVLWSPLSDLTVQGLRFSRVKPLAFASPKTNKPDKLGIRVHWWRQSCASGLGNQAAWPVAIW</sequence>
<keyword evidence="2" id="KW-1133">Transmembrane helix</keyword>
<dbReference type="AlphaFoldDB" id="A0A166ZY31"/>
<comment type="caution">
    <text evidence="3">The sequence shown here is derived from an EMBL/GenBank/DDBJ whole genome shotgun (WGS) entry which is preliminary data.</text>
</comment>
<organism evidence="3 4">
    <name type="scientific">Metarhizium rileyi (strain RCEF 4871)</name>
    <name type="common">Nomuraea rileyi</name>
    <dbReference type="NCBI Taxonomy" id="1649241"/>
    <lineage>
        <taxon>Eukaryota</taxon>
        <taxon>Fungi</taxon>
        <taxon>Dikarya</taxon>
        <taxon>Ascomycota</taxon>
        <taxon>Pezizomycotina</taxon>
        <taxon>Sordariomycetes</taxon>
        <taxon>Hypocreomycetidae</taxon>
        <taxon>Hypocreales</taxon>
        <taxon>Clavicipitaceae</taxon>
        <taxon>Metarhizium</taxon>
    </lineage>
</organism>
<evidence type="ECO:0000313" key="3">
    <source>
        <dbReference type="EMBL" id="OAA38359.1"/>
    </source>
</evidence>
<evidence type="ECO:0000256" key="2">
    <source>
        <dbReference type="SAM" id="Phobius"/>
    </source>
</evidence>
<keyword evidence="2" id="KW-0472">Membrane</keyword>
<proteinExistence type="predicted"/>
<name>A0A166ZY31_METRR</name>
<gene>
    <name evidence="3" type="ORF">NOR_06749</name>
</gene>
<dbReference type="Proteomes" id="UP000243498">
    <property type="component" value="Unassembled WGS sequence"/>
</dbReference>
<dbReference type="EMBL" id="AZHC01000026">
    <property type="protein sequence ID" value="OAA38359.1"/>
    <property type="molecule type" value="Genomic_DNA"/>
</dbReference>
<keyword evidence="4" id="KW-1185">Reference proteome</keyword>
<feature type="region of interest" description="Disordered" evidence="1">
    <location>
        <begin position="30"/>
        <end position="65"/>
    </location>
</feature>
<protein>
    <submittedName>
        <fullName evidence="3">Uncharacterized protein</fullName>
    </submittedName>
</protein>
<keyword evidence="2" id="KW-0812">Transmembrane</keyword>
<evidence type="ECO:0000256" key="1">
    <source>
        <dbReference type="SAM" id="MobiDB-lite"/>
    </source>
</evidence>
<reference evidence="3 4" key="1">
    <citation type="journal article" date="2016" name="Genome Biol. Evol.">
        <title>Divergent and convergent evolution of fungal pathogenicity.</title>
        <authorList>
            <person name="Shang Y."/>
            <person name="Xiao G."/>
            <person name="Zheng P."/>
            <person name="Cen K."/>
            <person name="Zhan S."/>
            <person name="Wang C."/>
        </authorList>
    </citation>
    <scope>NUCLEOTIDE SEQUENCE [LARGE SCALE GENOMIC DNA]</scope>
    <source>
        <strain evidence="3 4">RCEF 4871</strain>
    </source>
</reference>
<accession>A0A166ZY31</accession>
<evidence type="ECO:0000313" key="4">
    <source>
        <dbReference type="Proteomes" id="UP000243498"/>
    </source>
</evidence>
<feature type="transmembrane region" description="Helical" evidence="2">
    <location>
        <begin position="12"/>
        <end position="31"/>
    </location>
</feature>